<feature type="region of interest" description="Disordered" evidence="1">
    <location>
        <begin position="174"/>
        <end position="235"/>
    </location>
</feature>
<protein>
    <submittedName>
        <fullName evidence="2">Hypp7942 protein</fullName>
    </submittedName>
</protein>
<reference evidence="2" key="1">
    <citation type="submission" date="2022-01" db="EMBL/GenBank/DDBJ databases">
        <authorList>
            <person name="Braso-Vives M."/>
        </authorList>
    </citation>
    <scope>NUCLEOTIDE SEQUENCE</scope>
</reference>
<evidence type="ECO:0000256" key="1">
    <source>
        <dbReference type="SAM" id="MobiDB-lite"/>
    </source>
</evidence>
<dbReference type="OrthoDB" id="10423573at2759"/>
<evidence type="ECO:0000313" key="2">
    <source>
        <dbReference type="EMBL" id="CAH1247561.1"/>
    </source>
</evidence>
<sequence>MDRSYDQGVMAAASSSEKNVMSKLAGLSQSVGSAQRKGKMAGGMVPGKIMSQVQALATPDSIATLDKMGLLTKLGPLAAVLIGMSGMGKGGKKGGKKSGGLFKGLGSKSKGNKIDLGALQSLGSMLGGGGGGGMAGMAGMAAGMMGPKMPGLGGGGGRGGFNPRDGLDMQDARALAGMATRSDNPGLERQRAPQGHRFDPSDGLDMEDARGMYDMYRGQSDGRSGGIEVSPTRGP</sequence>
<evidence type="ECO:0000313" key="3">
    <source>
        <dbReference type="Proteomes" id="UP000838412"/>
    </source>
</evidence>
<feature type="compositionally biased region" description="Basic and acidic residues" evidence="1">
    <location>
        <begin position="186"/>
        <end position="200"/>
    </location>
</feature>
<dbReference type="EMBL" id="OV696701">
    <property type="protein sequence ID" value="CAH1247561.1"/>
    <property type="molecule type" value="Genomic_DNA"/>
</dbReference>
<keyword evidence="3" id="KW-1185">Reference proteome</keyword>
<accession>A0A8J9Z575</accession>
<gene>
    <name evidence="2" type="primary">Hypp7942</name>
    <name evidence="2" type="ORF">BLAG_LOCUS9189</name>
</gene>
<organism evidence="2 3">
    <name type="scientific">Branchiostoma lanceolatum</name>
    <name type="common">Common lancelet</name>
    <name type="synonym">Amphioxus lanceolatum</name>
    <dbReference type="NCBI Taxonomy" id="7740"/>
    <lineage>
        <taxon>Eukaryota</taxon>
        <taxon>Metazoa</taxon>
        <taxon>Chordata</taxon>
        <taxon>Cephalochordata</taxon>
        <taxon>Leptocardii</taxon>
        <taxon>Amphioxiformes</taxon>
        <taxon>Branchiostomatidae</taxon>
        <taxon>Branchiostoma</taxon>
    </lineage>
</organism>
<name>A0A8J9Z575_BRALA</name>
<proteinExistence type="predicted"/>
<dbReference type="Proteomes" id="UP000838412">
    <property type="component" value="Chromosome 16"/>
</dbReference>
<dbReference type="AlphaFoldDB" id="A0A8J9Z575"/>